<gene>
    <name evidence="1" type="ORF">ACMD2_10780</name>
</gene>
<sequence>MLVRPGLIKQEALAYSKDLSSFVKGRVTATDYFGCRMDSKRSYPLWCNCLILWLSQRDGNEFLLQEL</sequence>
<name>A0A199VT10_ANACO</name>
<evidence type="ECO:0000313" key="2">
    <source>
        <dbReference type="Proteomes" id="UP000092600"/>
    </source>
</evidence>
<organism evidence="1 2">
    <name type="scientific">Ananas comosus</name>
    <name type="common">Pineapple</name>
    <name type="synonym">Ananas ananas</name>
    <dbReference type="NCBI Taxonomy" id="4615"/>
    <lineage>
        <taxon>Eukaryota</taxon>
        <taxon>Viridiplantae</taxon>
        <taxon>Streptophyta</taxon>
        <taxon>Embryophyta</taxon>
        <taxon>Tracheophyta</taxon>
        <taxon>Spermatophyta</taxon>
        <taxon>Magnoliopsida</taxon>
        <taxon>Liliopsida</taxon>
        <taxon>Poales</taxon>
        <taxon>Bromeliaceae</taxon>
        <taxon>Bromelioideae</taxon>
        <taxon>Ananas</taxon>
    </lineage>
</organism>
<dbReference type="Proteomes" id="UP000092600">
    <property type="component" value="Unassembled WGS sequence"/>
</dbReference>
<protein>
    <submittedName>
        <fullName evidence="1">Uncharacterized protein</fullName>
    </submittedName>
</protein>
<comment type="caution">
    <text evidence="1">The sequence shown here is derived from an EMBL/GenBank/DDBJ whole genome shotgun (WGS) entry which is preliminary data.</text>
</comment>
<proteinExistence type="predicted"/>
<evidence type="ECO:0000313" key="1">
    <source>
        <dbReference type="EMBL" id="OAY80138.1"/>
    </source>
</evidence>
<accession>A0A199VT10</accession>
<dbReference type="AlphaFoldDB" id="A0A199VT10"/>
<reference evidence="1 2" key="1">
    <citation type="journal article" date="2016" name="DNA Res.">
        <title>The draft genome of MD-2 pineapple using hybrid error correction of long reads.</title>
        <authorList>
            <person name="Redwan R.M."/>
            <person name="Saidin A."/>
            <person name="Kumar S.V."/>
        </authorList>
    </citation>
    <scope>NUCLEOTIDE SEQUENCE [LARGE SCALE GENOMIC DNA]</scope>
    <source>
        <strain evidence="2">cv. MD2</strain>
        <tissue evidence="1">Leaf</tissue>
    </source>
</reference>
<dbReference type="EMBL" id="LSRQ01000943">
    <property type="protein sequence ID" value="OAY80138.1"/>
    <property type="molecule type" value="Genomic_DNA"/>
</dbReference>